<evidence type="ECO:0000313" key="2">
    <source>
        <dbReference type="Proteomes" id="UP001319200"/>
    </source>
</evidence>
<evidence type="ECO:0000313" key="1">
    <source>
        <dbReference type="EMBL" id="MBT1700441.1"/>
    </source>
</evidence>
<protein>
    <submittedName>
        <fullName evidence="1">Uncharacterized protein</fullName>
    </submittedName>
</protein>
<gene>
    <name evidence="1" type="ORF">KK083_26375</name>
</gene>
<organism evidence="1 2">
    <name type="scientific">Chryseosolibacter histidini</name>
    <dbReference type="NCBI Taxonomy" id="2782349"/>
    <lineage>
        <taxon>Bacteria</taxon>
        <taxon>Pseudomonadati</taxon>
        <taxon>Bacteroidota</taxon>
        <taxon>Cytophagia</taxon>
        <taxon>Cytophagales</taxon>
        <taxon>Chryseotaleaceae</taxon>
        <taxon>Chryseosolibacter</taxon>
    </lineage>
</organism>
<comment type="caution">
    <text evidence="1">The sequence shown here is derived from an EMBL/GenBank/DDBJ whole genome shotgun (WGS) entry which is preliminary data.</text>
</comment>
<proteinExistence type="predicted"/>
<accession>A0AAP2DQ22</accession>
<keyword evidence="2" id="KW-1185">Reference proteome</keyword>
<dbReference type="RefSeq" id="WP_254169079.1">
    <property type="nucleotide sequence ID" value="NZ_JAHESF010000041.1"/>
</dbReference>
<dbReference type="AlphaFoldDB" id="A0AAP2DQ22"/>
<sequence length="106" mass="11849">MDSIVQFAGFAGADLEIFTSSKTLASLNQLYADKPRQISYSQLENRTDLFSLKEKIQKDDLLLVVQARRHTVSYASTMDKIPGLLSRSFSPTSIIILYPSLSGNFQ</sequence>
<name>A0AAP2DQ22_9BACT</name>
<dbReference type="EMBL" id="JAHESF010000041">
    <property type="protein sequence ID" value="MBT1700441.1"/>
    <property type="molecule type" value="Genomic_DNA"/>
</dbReference>
<dbReference type="Proteomes" id="UP001319200">
    <property type="component" value="Unassembled WGS sequence"/>
</dbReference>
<reference evidence="1 2" key="1">
    <citation type="submission" date="2021-05" db="EMBL/GenBank/DDBJ databases">
        <title>A Polyphasic approach of four new species of the genus Ohtaekwangia: Ohtaekwangia histidinii sp. nov., Ohtaekwangia cretensis sp. nov., Ohtaekwangia indiensis sp. nov., Ohtaekwangia reichenbachii sp. nov. from diverse environment.</title>
        <authorList>
            <person name="Octaviana S."/>
        </authorList>
    </citation>
    <scope>NUCLEOTIDE SEQUENCE [LARGE SCALE GENOMIC DNA]</scope>
    <source>
        <strain evidence="1 2">PWU4</strain>
    </source>
</reference>